<reference evidence="1 2" key="1">
    <citation type="submission" date="2019-06" db="EMBL/GenBank/DDBJ databases">
        <title>Draft genomes of female and male turbot (Scophthalmus maximus).</title>
        <authorList>
            <person name="Xu H."/>
            <person name="Xu X.-W."/>
            <person name="Shao C."/>
            <person name="Chen S."/>
        </authorList>
    </citation>
    <scope>NUCLEOTIDE SEQUENCE [LARGE SCALE GENOMIC DNA]</scope>
    <source>
        <strain evidence="1">Ysfricsl-2016a</strain>
        <tissue evidence="1">Blood</tissue>
    </source>
</reference>
<evidence type="ECO:0000313" key="1">
    <source>
        <dbReference type="EMBL" id="KAF0041898.1"/>
    </source>
</evidence>
<name>A0A6A4TBY0_SCOMX</name>
<protein>
    <submittedName>
        <fullName evidence="1">Uncharacterized protein</fullName>
    </submittedName>
</protein>
<organism evidence="1 2">
    <name type="scientific">Scophthalmus maximus</name>
    <name type="common">Turbot</name>
    <name type="synonym">Psetta maxima</name>
    <dbReference type="NCBI Taxonomy" id="52904"/>
    <lineage>
        <taxon>Eukaryota</taxon>
        <taxon>Metazoa</taxon>
        <taxon>Chordata</taxon>
        <taxon>Craniata</taxon>
        <taxon>Vertebrata</taxon>
        <taxon>Euteleostomi</taxon>
        <taxon>Actinopterygii</taxon>
        <taxon>Neopterygii</taxon>
        <taxon>Teleostei</taxon>
        <taxon>Neoteleostei</taxon>
        <taxon>Acanthomorphata</taxon>
        <taxon>Carangaria</taxon>
        <taxon>Pleuronectiformes</taxon>
        <taxon>Pleuronectoidei</taxon>
        <taxon>Scophthalmidae</taxon>
        <taxon>Scophthalmus</taxon>
    </lineage>
</organism>
<accession>A0A6A4TBY0</accession>
<dbReference type="Proteomes" id="UP000438429">
    <property type="component" value="Unassembled WGS sequence"/>
</dbReference>
<dbReference type="AlphaFoldDB" id="A0A6A4TBY0"/>
<sequence length="74" mass="7852">MIQSRKTQVLLQLFIQNVSGSTALSVKLAAILQLSQYCTFDGDSISTVITEPGQPVKSSSPVAPLRSAALVIHP</sequence>
<comment type="caution">
    <text evidence="1">The sequence shown here is derived from an EMBL/GenBank/DDBJ whole genome shotgun (WGS) entry which is preliminary data.</text>
</comment>
<dbReference type="EMBL" id="VEVO01000005">
    <property type="protein sequence ID" value="KAF0041898.1"/>
    <property type="molecule type" value="Genomic_DNA"/>
</dbReference>
<evidence type="ECO:0000313" key="2">
    <source>
        <dbReference type="Proteomes" id="UP000438429"/>
    </source>
</evidence>
<gene>
    <name evidence="1" type="ORF">F2P81_005430</name>
</gene>
<proteinExistence type="predicted"/>